<dbReference type="Proteomes" id="UP000318050">
    <property type="component" value="Unassembled WGS sequence"/>
</dbReference>
<feature type="chain" id="PRO_5022108727" description="DUF2846 domain-containing protein" evidence="1">
    <location>
        <begin position="24"/>
        <end position="189"/>
    </location>
</feature>
<dbReference type="EMBL" id="VITT01000025">
    <property type="protein sequence ID" value="TWB49631.1"/>
    <property type="molecule type" value="Genomic_DNA"/>
</dbReference>
<accession>A0A560HUK6</accession>
<evidence type="ECO:0008006" key="4">
    <source>
        <dbReference type="Google" id="ProtNLM"/>
    </source>
</evidence>
<proteinExistence type="predicted"/>
<keyword evidence="1" id="KW-0732">Signal</keyword>
<name>A0A560HUK6_9PROT</name>
<sequence>MSLKIGKPLLAALFATTILLGCATGEASKDIVFGADSKKAIIVLGWEGLDQYGATSLRMQFRGTSMLGPFDDRYFSLANGKGLVERQPTEYFVAEVDPGYYVVDSVDVRWSREVIVRMCKGTIKFYLAPGKVTYIGNFASTYGGAAVTSAKPHPQAAAAKLAEFPHITQPMTMAAVSNVPYPKREDCKL</sequence>
<comment type="caution">
    <text evidence="2">The sequence shown here is derived from an EMBL/GenBank/DDBJ whole genome shotgun (WGS) entry which is preliminary data.</text>
</comment>
<organism evidence="2 3">
    <name type="scientific">Nitrospirillum amazonense</name>
    <dbReference type="NCBI Taxonomy" id="28077"/>
    <lineage>
        <taxon>Bacteria</taxon>
        <taxon>Pseudomonadati</taxon>
        <taxon>Pseudomonadota</taxon>
        <taxon>Alphaproteobacteria</taxon>
        <taxon>Rhodospirillales</taxon>
        <taxon>Azospirillaceae</taxon>
        <taxon>Nitrospirillum</taxon>
    </lineage>
</organism>
<dbReference type="AlphaFoldDB" id="A0A560HUK6"/>
<feature type="signal peptide" evidence="1">
    <location>
        <begin position="1"/>
        <end position="23"/>
    </location>
</feature>
<gene>
    <name evidence="2" type="ORF">FBZ92_12568</name>
</gene>
<protein>
    <recommendedName>
        <fullName evidence="4">DUF2846 domain-containing protein</fullName>
    </recommendedName>
</protein>
<dbReference type="PROSITE" id="PS51257">
    <property type="entry name" value="PROKAR_LIPOPROTEIN"/>
    <property type="match status" value="1"/>
</dbReference>
<evidence type="ECO:0000313" key="2">
    <source>
        <dbReference type="EMBL" id="TWB49631.1"/>
    </source>
</evidence>
<evidence type="ECO:0000313" key="3">
    <source>
        <dbReference type="Proteomes" id="UP000318050"/>
    </source>
</evidence>
<evidence type="ECO:0000256" key="1">
    <source>
        <dbReference type="SAM" id="SignalP"/>
    </source>
</evidence>
<reference evidence="2 3" key="1">
    <citation type="submission" date="2019-06" db="EMBL/GenBank/DDBJ databases">
        <title>Genomic Encyclopedia of Type Strains, Phase IV (KMG-V): Genome sequencing to study the core and pangenomes of soil and plant-associated prokaryotes.</title>
        <authorList>
            <person name="Whitman W."/>
        </authorList>
    </citation>
    <scope>NUCLEOTIDE SEQUENCE [LARGE SCALE GENOMIC DNA]</scope>
    <source>
        <strain evidence="2 3">BR 11140</strain>
    </source>
</reference>